<proteinExistence type="predicted"/>
<dbReference type="Proteomes" id="UP000321533">
    <property type="component" value="Chromosome"/>
</dbReference>
<dbReference type="AlphaFoldDB" id="A0A5B8VDU4"/>
<evidence type="ECO:0008006" key="4">
    <source>
        <dbReference type="Google" id="ProtNLM"/>
    </source>
</evidence>
<dbReference type="KEGG" id="pgin:FRZ67_20920"/>
<protein>
    <recommendedName>
        <fullName evidence="4">Transporter</fullName>
    </recommendedName>
</protein>
<dbReference type="PROSITE" id="PS51257">
    <property type="entry name" value="PROKAR_LIPOPROTEIN"/>
    <property type="match status" value="1"/>
</dbReference>
<keyword evidence="3" id="KW-1185">Reference proteome</keyword>
<dbReference type="EMBL" id="CP042435">
    <property type="protein sequence ID" value="QEC69644.1"/>
    <property type="molecule type" value="Genomic_DNA"/>
</dbReference>
<feature type="signal peptide" evidence="1">
    <location>
        <begin position="1"/>
        <end position="19"/>
    </location>
</feature>
<dbReference type="RefSeq" id="WP_147192520.1">
    <property type="nucleotide sequence ID" value="NZ_CP042435.1"/>
</dbReference>
<evidence type="ECO:0000313" key="3">
    <source>
        <dbReference type="Proteomes" id="UP000321533"/>
    </source>
</evidence>
<evidence type="ECO:0000313" key="2">
    <source>
        <dbReference type="EMBL" id="QEC69644.1"/>
    </source>
</evidence>
<reference evidence="2 3" key="1">
    <citation type="journal article" date="2016" name="Int. J. Syst. Evol. Microbiol.">
        <title>Panacibacter ginsenosidivorans gen. nov., sp. nov., with ginsenoside converting activity isolated from soil of a ginseng field.</title>
        <authorList>
            <person name="Siddiqi M.Z."/>
            <person name="Muhammad Shafi S."/>
            <person name="Choi K.D."/>
            <person name="Im W.T."/>
        </authorList>
    </citation>
    <scope>NUCLEOTIDE SEQUENCE [LARGE SCALE GENOMIC DNA]</scope>
    <source>
        <strain evidence="2 3">Gsoil1550</strain>
    </source>
</reference>
<sequence length="302" mass="33497">MKKITLTILVLSITLSSFACPFCGCGVGNFYLGLLPDFQKRFIGLRYQYLPYQTHIKGDETQFSKDYYHTIELWGGISLGKKWQILGFIPYQINYQKTDDGIKKMSGISDVSALANYKLLDKTKMGEGRSTAQQLWIGGGIKMPTGKYHIDPNNPNTELGDVNSQAGTGSIDFLLNSSYNLRFNKIGINTSATYKINTKNNEDYQFGNRFNASSFVFYAARMKSATLSPNIGLLYQHSATNHFNNTKVDFTGGHLAMAAAGIELGLRKITIGGNVQLPFSQSFAAGQTEAKTRAMIHMSFSF</sequence>
<keyword evidence="1" id="KW-0732">Signal</keyword>
<gene>
    <name evidence="2" type="ORF">FRZ67_20920</name>
</gene>
<organism evidence="2 3">
    <name type="scientific">Panacibacter ginsenosidivorans</name>
    <dbReference type="NCBI Taxonomy" id="1813871"/>
    <lineage>
        <taxon>Bacteria</taxon>
        <taxon>Pseudomonadati</taxon>
        <taxon>Bacteroidota</taxon>
        <taxon>Chitinophagia</taxon>
        <taxon>Chitinophagales</taxon>
        <taxon>Chitinophagaceae</taxon>
        <taxon>Panacibacter</taxon>
    </lineage>
</organism>
<name>A0A5B8VDU4_9BACT</name>
<evidence type="ECO:0000256" key="1">
    <source>
        <dbReference type="SAM" id="SignalP"/>
    </source>
</evidence>
<feature type="chain" id="PRO_5023086018" description="Transporter" evidence="1">
    <location>
        <begin position="20"/>
        <end position="302"/>
    </location>
</feature>
<dbReference type="OrthoDB" id="1405967at2"/>
<accession>A0A5B8VDU4</accession>